<dbReference type="InterPro" id="IPR001810">
    <property type="entry name" value="F-box_dom"/>
</dbReference>
<proteinExistence type="evidence at transcript level"/>
<feature type="domain" description="F-box" evidence="2">
    <location>
        <begin position="21"/>
        <end position="68"/>
    </location>
</feature>
<accession>A0A1C9HKB6</accession>
<feature type="compositionally biased region" description="Acidic residues" evidence="1">
    <location>
        <begin position="1"/>
        <end position="11"/>
    </location>
</feature>
<evidence type="ECO:0000259" key="2">
    <source>
        <dbReference type="PROSITE" id="PS50181"/>
    </source>
</evidence>
<name>A0A1C9HKB6_KALDA</name>
<sequence length="328" mass="37724">MEQQQPDDTDDVTPPPESEEFRNWLELPPEVTATILHKVGAFDILNHAQKVCTSWLHICKDPSMWRSIDIHDSNAYGDYWFDTEGMARHAVDRSCGQLLEINIEYFGTDEFIHYLALNASKLRRLRLVSCHYVTEDVLKDTAAKFPYLEELEVQSTPFSTAAVEAVGRNCPRMKSLKSNALGYSPLQAQHDDVAVVIAETMPQLCHLQLIGNKMTNDGLKVILNGCLCLESLDLRGSYVLDQEADNIIKICSERIKTVRFPNEPIGEDEFRGKGMEHDQYSYGSLDSYSFDYLDHFEVEEPFDFDDGDLFFHEDDDLFDEEEEEWPWM</sequence>
<dbReference type="PROSITE" id="PS50181">
    <property type="entry name" value="FBOX"/>
    <property type="match status" value="1"/>
</dbReference>
<dbReference type="Gene3D" id="3.80.10.10">
    <property type="entry name" value="Ribonuclease Inhibitor"/>
    <property type="match status" value="1"/>
</dbReference>
<dbReference type="AlphaFoldDB" id="A0A1C9HKB6"/>
<dbReference type="InterPro" id="IPR032675">
    <property type="entry name" value="LRR_dom_sf"/>
</dbReference>
<dbReference type="Pfam" id="PF12937">
    <property type="entry name" value="F-box-like"/>
    <property type="match status" value="1"/>
</dbReference>
<dbReference type="EMBL" id="KU740356">
    <property type="protein sequence ID" value="AOO87123.1"/>
    <property type="molecule type" value="mRNA"/>
</dbReference>
<gene>
    <name evidence="3" type="primary">FBX</name>
</gene>
<dbReference type="PANTHER" id="PTHR38926">
    <property type="entry name" value="F-BOX DOMAIN CONTAINING PROTEIN, EXPRESSED"/>
    <property type="match status" value="1"/>
</dbReference>
<evidence type="ECO:0000313" key="3">
    <source>
        <dbReference type="EMBL" id="AOO87123.1"/>
    </source>
</evidence>
<reference evidence="3" key="1">
    <citation type="submission" date="2016-02" db="EMBL/GenBank/DDBJ databases">
        <authorList>
            <person name="Wen L."/>
            <person name="He K."/>
            <person name="Yang H."/>
        </authorList>
    </citation>
    <scope>NUCLEOTIDE SEQUENCE</scope>
    <source>
        <tissue evidence="3">Leaves</tissue>
    </source>
</reference>
<evidence type="ECO:0000256" key="1">
    <source>
        <dbReference type="SAM" id="MobiDB-lite"/>
    </source>
</evidence>
<protein>
    <submittedName>
        <fullName evidence="3">F-box protein</fullName>
    </submittedName>
</protein>
<organism evidence="3">
    <name type="scientific">Kalanchoe daigremontiana</name>
    <name type="common">Devil's backbone</name>
    <name type="synonym">Bryophyllum daigremontianum</name>
    <dbReference type="NCBI Taxonomy" id="23013"/>
    <lineage>
        <taxon>Eukaryota</taxon>
        <taxon>Viridiplantae</taxon>
        <taxon>Streptophyta</taxon>
        <taxon>Embryophyta</taxon>
        <taxon>Tracheophyta</taxon>
        <taxon>Spermatophyta</taxon>
        <taxon>Magnoliopsida</taxon>
        <taxon>eudicotyledons</taxon>
        <taxon>Gunneridae</taxon>
        <taxon>Pentapetalae</taxon>
        <taxon>Saxifragales</taxon>
        <taxon>Crassulaceae</taxon>
        <taxon>Kalanchoe</taxon>
    </lineage>
</organism>
<dbReference type="CDD" id="cd22164">
    <property type="entry name" value="F-box_AtSKIP19-like"/>
    <property type="match status" value="1"/>
</dbReference>
<dbReference type="SUPFAM" id="SSF52047">
    <property type="entry name" value="RNI-like"/>
    <property type="match status" value="1"/>
</dbReference>
<dbReference type="Gene3D" id="1.20.1280.50">
    <property type="match status" value="1"/>
</dbReference>
<dbReference type="PANTHER" id="PTHR38926:SF2">
    <property type="entry name" value="F-BOX_LRR-REPEAT PROTEIN 21-RELATED"/>
    <property type="match status" value="1"/>
</dbReference>
<feature type="region of interest" description="Disordered" evidence="1">
    <location>
        <begin position="1"/>
        <end position="20"/>
    </location>
</feature>